<dbReference type="SUPFAM" id="SSF46785">
    <property type="entry name" value="Winged helix' DNA-binding domain"/>
    <property type="match status" value="1"/>
</dbReference>
<dbReference type="SMART" id="SM00347">
    <property type="entry name" value="HTH_MARR"/>
    <property type="match status" value="1"/>
</dbReference>
<dbReference type="InterPro" id="IPR000835">
    <property type="entry name" value="HTH_MarR-typ"/>
</dbReference>
<evidence type="ECO:0000313" key="3">
    <source>
        <dbReference type="Proteomes" id="UP000184440"/>
    </source>
</evidence>
<evidence type="ECO:0000259" key="1">
    <source>
        <dbReference type="PROSITE" id="PS50995"/>
    </source>
</evidence>
<dbReference type="PANTHER" id="PTHR33164">
    <property type="entry name" value="TRANSCRIPTIONAL REGULATOR, MARR FAMILY"/>
    <property type="match status" value="1"/>
</dbReference>
<dbReference type="PANTHER" id="PTHR33164:SF57">
    <property type="entry name" value="MARR-FAMILY TRANSCRIPTIONAL REGULATOR"/>
    <property type="match status" value="1"/>
</dbReference>
<dbReference type="PROSITE" id="PS50995">
    <property type="entry name" value="HTH_MARR_2"/>
    <property type="match status" value="1"/>
</dbReference>
<organism evidence="2 3">
    <name type="scientific">Cryptosporangium aurantiacum</name>
    <dbReference type="NCBI Taxonomy" id="134849"/>
    <lineage>
        <taxon>Bacteria</taxon>
        <taxon>Bacillati</taxon>
        <taxon>Actinomycetota</taxon>
        <taxon>Actinomycetes</taxon>
        <taxon>Cryptosporangiales</taxon>
        <taxon>Cryptosporangiaceae</taxon>
        <taxon>Cryptosporangium</taxon>
    </lineage>
</organism>
<gene>
    <name evidence="2" type="ORF">SAMN05443668_11434</name>
</gene>
<evidence type="ECO:0000313" key="2">
    <source>
        <dbReference type="EMBL" id="SHN46201.1"/>
    </source>
</evidence>
<dbReference type="EMBL" id="FRCS01000014">
    <property type="protein sequence ID" value="SHN46201.1"/>
    <property type="molecule type" value="Genomic_DNA"/>
</dbReference>
<dbReference type="GO" id="GO:0006950">
    <property type="term" value="P:response to stress"/>
    <property type="evidence" value="ECO:0007669"/>
    <property type="project" value="TreeGrafter"/>
</dbReference>
<protein>
    <submittedName>
        <fullName evidence="2">DNA-binding transcriptional regulator, MarR family</fullName>
    </submittedName>
</protein>
<sequence length="138" mass="15447">MIEDATESLSEAFWAVARQLRHATRESLEPWDITPGQGRALSVLMRHGQMRLSELSEHLRIAPRSTTEVVDALEERGLAERGRDPHDRRATLVALTERGLETGGAIKRARRAESDKLFGALSADDRAELARILGLLRR</sequence>
<feature type="domain" description="HTH marR-type" evidence="1">
    <location>
        <begin position="6"/>
        <end position="138"/>
    </location>
</feature>
<dbReference type="InterPro" id="IPR039422">
    <property type="entry name" value="MarR/SlyA-like"/>
</dbReference>
<dbReference type="GO" id="GO:0003677">
    <property type="term" value="F:DNA binding"/>
    <property type="evidence" value="ECO:0007669"/>
    <property type="project" value="UniProtKB-KW"/>
</dbReference>
<dbReference type="STRING" id="134849.SAMN05443668_11434"/>
<accession>A0A1M7RJ89</accession>
<dbReference type="GO" id="GO:0003700">
    <property type="term" value="F:DNA-binding transcription factor activity"/>
    <property type="evidence" value="ECO:0007669"/>
    <property type="project" value="InterPro"/>
</dbReference>
<dbReference type="InterPro" id="IPR036390">
    <property type="entry name" value="WH_DNA-bd_sf"/>
</dbReference>
<dbReference type="Pfam" id="PF01047">
    <property type="entry name" value="MarR"/>
    <property type="match status" value="1"/>
</dbReference>
<dbReference type="RefSeq" id="WP_281248415.1">
    <property type="nucleotide sequence ID" value="NZ_FRCS01000014.1"/>
</dbReference>
<keyword evidence="3" id="KW-1185">Reference proteome</keyword>
<proteinExistence type="predicted"/>
<name>A0A1M7RJ89_9ACTN</name>
<keyword evidence="2" id="KW-0238">DNA-binding</keyword>
<dbReference type="InterPro" id="IPR036388">
    <property type="entry name" value="WH-like_DNA-bd_sf"/>
</dbReference>
<reference evidence="2 3" key="1">
    <citation type="submission" date="2016-11" db="EMBL/GenBank/DDBJ databases">
        <authorList>
            <person name="Jaros S."/>
            <person name="Januszkiewicz K."/>
            <person name="Wedrychowicz H."/>
        </authorList>
    </citation>
    <scope>NUCLEOTIDE SEQUENCE [LARGE SCALE GENOMIC DNA]</scope>
    <source>
        <strain evidence="2 3">DSM 46144</strain>
    </source>
</reference>
<dbReference type="AlphaFoldDB" id="A0A1M7RJ89"/>
<dbReference type="Proteomes" id="UP000184440">
    <property type="component" value="Unassembled WGS sequence"/>
</dbReference>
<dbReference type="Gene3D" id="1.10.10.10">
    <property type="entry name" value="Winged helix-like DNA-binding domain superfamily/Winged helix DNA-binding domain"/>
    <property type="match status" value="1"/>
</dbReference>
<dbReference type="PRINTS" id="PR00598">
    <property type="entry name" value="HTHMARR"/>
</dbReference>